<evidence type="ECO:0000313" key="1">
    <source>
        <dbReference type="EMBL" id="KAJ6994130.1"/>
    </source>
</evidence>
<organism evidence="1 2">
    <name type="scientific">Populus alba x Populus x berolinensis</name>
    <dbReference type="NCBI Taxonomy" id="444605"/>
    <lineage>
        <taxon>Eukaryota</taxon>
        <taxon>Viridiplantae</taxon>
        <taxon>Streptophyta</taxon>
        <taxon>Embryophyta</taxon>
        <taxon>Tracheophyta</taxon>
        <taxon>Spermatophyta</taxon>
        <taxon>Magnoliopsida</taxon>
        <taxon>eudicotyledons</taxon>
        <taxon>Gunneridae</taxon>
        <taxon>Pentapetalae</taxon>
        <taxon>rosids</taxon>
        <taxon>fabids</taxon>
        <taxon>Malpighiales</taxon>
        <taxon>Salicaceae</taxon>
        <taxon>Saliceae</taxon>
        <taxon>Populus</taxon>
    </lineage>
</organism>
<gene>
    <name evidence="1" type="ORF">NC653_017070</name>
</gene>
<dbReference type="Proteomes" id="UP001164929">
    <property type="component" value="Chromosome 6"/>
</dbReference>
<accession>A0AAD6QPK5</accession>
<dbReference type="AlphaFoldDB" id="A0AAD6QPK5"/>
<reference evidence="1" key="1">
    <citation type="journal article" date="2023" name="Mol. Ecol. Resour.">
        <title>Chromosome-level genome assembly of a triploid poplar Populus alba 'Berolinensis'.</title>
        <authorList>
            <person name="Chen S."/>
            <person name="Yu Y."/>
            <person name="Wang X."/>
            <person name="Wang S."/>
            <person name="Zhang T."/>
            <person name="Zhou Y."/>
            <person name="He R."/>
            <person name="Meng N."/>
            <person name="Wang Y."/>
            <person name="Liu W."/>
            <person name="Liu Z."/>
            <person name="Liu J."/>
            <person name="Guo Q."/>
            <person name="Huang H."/>
            <person name="Sederoff R.R."/>
            <person name="Wang G."/>
            <person name="Qu G."/>
            <person name="Chen S."/>
        </authorList>
    </citation>
    <scope>NUCLEOTIDE SEQUENCE</scope>
    <source>
        <strain evidence="1">SC-2020</strain>
    </source>
</reference>
<keyword evidence="2" id="KW-1185">Reference proteome</keyword>
<protein>
    <submittedName>
        <fullName evidence="1">Uncharacterized protein</fullName>
    </submittedName>
</protein>
<comment type="caution">
    <text evidence="1">The sequence shown here is derived from an EMBL/GenBank/DDBJ whole genome shotgun (WGS) entry which is preliminary data.</text>
</comment>
<name>A0AAD6QPK5_9ROSI</name>
<sequence>MDVKTMTTLYYTLNRSGFNIIISCKNTKDIWHALEDGNREESSKKVLKCYKYNKTRHVKVDCLLLQNKKKNLHHKIAMKAIWSDGWDSSSSDEEKQVANICFMTIKSKNRIQSMDDELNDVFVSLYYEFKKLDSKYNILKRYCACLLVKK</sequence>
<proteinExistence type="predicted"/>
<dbReference type="EMBL" id="JAQIZT010000006">
    <property type="protein sequence ID" value="KAJ6994130.1"/>
    <property type="molecule type" value="Genomic_DNA"/>
</dbReference>
<evidence type="ECO:0000313" key="2">
    <source>
        <dbReference type="Proteomes" id="UP001164929"/>
    </source>
</evidence>